<name>L9XCG5_9EURY</name>
<dbReference type="InterPro" id="IPR011010">
    <property type="entry name" value="DNA_brk_join_enz"/>
</dbReference>
<dbReference type="SUPFAM" id="SSF56349">
    <property type="entry name" value="DNA breaking-rejoining enzymes"/>
    <property type="match status" value="1"/>
</dbReference>
<protein>
    <submittedName>
        <fullName evidence="3">Integrase family protein</fullName>
    </submittedName>
</protein>
<dbReference type="Gene3D" id="1.10.443.10">
    <property type="entry name" value="Intergrase catalytic core"/>
    <property type="match status" value="1"/>
</dbReference>
<gene>
    <name evidence="3" type="ORF">C492_11365</name>
</gene>
<evidence type="ECO:0000313" key="3">
    <source>
        <dbReference type="EMBL" id="ELY59332.1"/>
    </source>
</evidence>
<dbReference type="AlphaFoldDB" id="L9XCG5"/>
<dbReference type="GO" id="GO:0015074">
    <property type="term" value="P:DNA integration"/>
    <property type="evidence" value="ECO:0007669"/>
    <property type="project" value="InterPro"/>
</dbReference>
<reference evidence="3 4" key="1">
    <citation type="journal article" date="2014" name="PLoS Genet.">
        <title>Phylogenetically driven sequencing of extremely halophilic archaea reveals strategies for static and dynamic osmo-response.</title>
        <authorList>
            <person name="Becker E.A."/>
            <person name="Seitzer P.M."/>
            <person name="Tritt A."/>
            <person name="Larsen D."/>
            <person name="Krusor M."/>
            <person name="Yao A.I."/>
            <person name="Wu D."/>
            <person name="Madern D."/>
            <person name="Eisen J.A."/>
            <person name="Darling A.E."/>
            <person name="Facciotti M.T."/>
        </authorList>
    </citation>
    <scope>NUCLEOTIDE SEQUENCE [LARGE SCALE GENOMIC DNA]</scope>
    <source>
        <strain evidence="3 4">DSM 18795</strain>
    </source>
</reference>
<dbReference type="Pfam" id="PF00589">
    <property type="entry name" value="Phage_integrase"/>
    <property type="match status" value="1"/>
</dbReference>
<keyword evidence="1" id="KW-0233">DNA recombination</keyword>
<dbReference type="InterPro" id="IPR013762">
    <property type="entry name" value="Integrase-like_cat_sf"/>
</dbReference>
<comment type="caution">
    <text evidence="3">The sequence shown here is derived from an EMBL/GenBank/DDBJ whole genome shotgun (WGS) entry which is preliminary data.</text>
</comment>
<dbReference type="GO" id="GO:0003677">
    <property type="term" value="F:DNA binding"/>
    <property type="evidence" value="ECO:0007669"/>
    <property type="project" value="InterPro"/>
</dbReference>
<dbReference type="EMBL" id="AOIA01000103">
    <property type="protein sequence ID" value="ELY59332.1"/>
    <property type="molecule type" value="Genomic_DNA"/>
</dbReference>
<organism evidence="3 4">
    <name type="scientific">Natronococcus jeotgali DSM 18795</name>
    <dbReference type="NCBI Taxonomy" id="1227498"/>
    <lineage>
        <taxon>Archaea</taxon>
        <taxon>Methanobacteriati</taxon>
        <taxon>Methanobacteriota</taxon>
        <taxon>Stenosarchaea group</taxon>
        <taxon>Halobacteria</taxon>
        <taxon>Halobacteriales</taxon>
        <taxon>Natrialbaceae</taxon>
        <taxon>Natronococcus</taxon>
    </lineage>
</organism>
<evidence type="ECO:0000313" key="4">
    <source>
        <dbReference type="Proteomes" id="UP000011531"/>
    </source>
</evidence>
<dbReference type="GO" id="GO:0006310">
    <property type="term" value="P:DNA recombination"/>
    <property type="evidence" value="ECO:0007669"/>
    <property type="project" value="UniProtKB-KW"/>
</dbReference>
<feature type="domain" description="Tyr recombinase" evidence="2">
    <location>
        <begin position="38"/>
        <end position="107"/>
    </location>
</feature>
<proteinExistence type="predicted"/>
<dbReference type="Proteomes" id="UP000011531">
    <property type="component" value="Unassembled WGS sequence"/>
</dbReference>
<dbReference type="InterPro" id="IPR002104">
    <property type="entry name" value="Integrase_catalytic"/>
</dbReference>
<sequence length="121" mass="13714">MQPTQDRLSKALEQRGDASKTDILDDLLRDYEIAPPSISKEGARRVMKRLTDEANIELEDGHKYLKPHGARRGLGAELYALGESEKAQQVLRHKSIETTHEAYSDLKTKDLAQSIDEIRNE</sequence>
<evidence type="ECO:0000259" key="2">
    <source>
        <dbReference type="Pfam" id="PF00589"/>
    </source>
</evidence>
<keyword evidence="4" id="KW-1185">Reference proteome</keyword>
<evidence type="ECO:0000256" key="1">
    <source>
        <dbReference type="ARBA" id="ARBA00023172"/>
    </source>
</evidence>
<accession>L9XCG5</accession>
<dbReference type="PATRIC" id="fig|1227498.3.peg.2206"/>
<dbReference type="STRING" id="1227498.C492_11365"/>